<dbReference type="PRINTS" id="PR00364">
    <property type="entry name" value="DISEASERSIST"/>
</dbReference>
<dbReference type="AlphaFoldDB" id="A0A2K3MTM8"/>
<gene>
    <name evidence="7" type="ORF">L195_g017306</name>
</gene>
<dbReference type="Gene3D" id="3.40.50.300">
    <property type="entry name" value="P-loop containing nucleotide triphosphate hydrolases"/>
    <property type="match status" value="1"/>
</dbReference>
<dbReference type="InterPro" id="IPR027417">
    <property type="entry name" value="P-loop_NTPase"/>
</dbReference>
<dbReference type="EMBL" id="ASHM01012189">
    <property type="protein sequence ID" value="PNX94137.1"/>
    <property type="molecule type" value="Genomic_DNA"/>
</dbReference>
<dbReference type="InterPro" id="IPR036388">
    <property type="entry name" value="WH-like_DNA-bd_sf"/>
</dbReference>
<keyword evidence="2" id="KW-0677">Repeat</keyword>
<dbReference type="InterPro" id="IPR058922">
    <property type="entry name" value="WHD_DRP"/>
</dbReference>
<dbReference type="GO" id="GO:0043531">
    <property type="term" value="F:ADP binding"/>
    <property type="evidence" value="ECO:0007669"/>
    <property type="project" value="InterPro"/>
</dbReference>
<dbReference type="PANTHER" id="PTHR36766:SF42">
    <property type="entry name" value="NB-ARC DOMAIN DISEASE RESISTANCE PROTEIN"/>
    <property type="match status" value="1"/>
</dbReference>
<dbReference type="Proteomes" id="UP000236291">
    <property type="component" value="Unassembled WGS sequence"/>
</dbReference>
<accession>A0A2K3MTM8</accession>
<dbReference type="SUPFAM" id="SSF52058">
    <property type="entry name" value="L domain-like"/>
    <property type="match status" value="1"/>
</dbReference>
<dbReference type="Pfam" id="PF00931">
    <property type="entry name" value="NB-ARC"/>
    <property type="match status" value="1"/>
</dbReference>
<dbReference type="InterPro" id="IPR056789">
    <property type="entry name" value="LRR_R13L1-DRL21"/>
</dbReference>
<dbReference type="SUPFAM" id="SSF52540">
    <property type="entry name" value="P-loop containing nucleoside triphosphate hydrolases"/>
    <property type="match status" value="1"/>
</dbReference>
<feature type="domain" description="R13L1/DRL21-like LRR repeat region" evidence="6">
    <location>
        <begin position="520"/>
        <end position="645"/>
    </location>
</feature>
<reference evidence="7 8" key="1">
    <citation type="journal article" date="2014" name="Am. J. Bot.">
        <title>Genome assembly and annotation for red clover (Trifolium pratense; Fabaceae).</title>
        <authorList>
            <person name="Istvanek J."/>
            <person name="Jaros M."/>
            <person name="Krenek A."/>
            <person name="Repkova J."/>
        </authorList>
    </citation>
    <scope>NUCLEOTIDE SEQUENCE [LARGE SCALE GENOMIC DNA]</scope>
    <source>
        <strain evidence="8">cv. Tatra</strain>
        <tissue evidence="7">Young leaves</tissue>
    </source>
</reference>
<protein>
    <submittedName>
        <fullName evidence="7">Disease resistance protein rga3-like</fullName>
    </submittedName>
</protein>
<dbReference type="InterPro" id="IPR002182">
    <property type="entry name" value="NB-ARC"/>
</dbReference>
<dbReference type="Gene3D" id="1.10.10.10">
    <property type="entry name" value="Winged helix-like DNA-binding domain superfamily/Winged helix DNA-binding domain"/>
    <property type="match status" value="1"/>
</dbReference>
<evidence type="ECO:0000259" key="6">
    <source>
        <dbReference type="Pfam" id="PF25019"/>
    </source>
</evidence>
<evidence type="ECO:0000256" key="2">
    <source>
        <dbReference type="ARBA" id="ARBA00022737"/>
    </source>
</evidence>
<dbReference type="FunFam" id="3.40.50.300:FF:001091">
    <property type="entry name" value="Probable disease resistance protein At1g61300"/>
    <property type="match status" value="1"/>
</dbReference>
<dbReference type="Pfam" id="PF23559">
    <property type="entry name" value="WHD_DRP"/>
    <property type="match status" value="1"/>
</dbReference>
<evidence type="ECO:0000259" key="5">
    <source>
        <dbReference type="Pfam" id="PF23559"/>
    </source>
</evidence>
<feature type="domain" description="NB-ARC" evidence="4">
    <location>
        <begin position="109"/>
        <end position="278"/>
    </location>
</feature>
<keyword evidence="3" id="KW-0611">Plant defense</keyword>
<feature type="non-terminal residue" evidence="7">
    <location>
        <position position="1"/>
    </location>
</feature>
<dbReference type="STRING" id="57577.A0A2K3MTM8"/>
<dbReference type="InterPro" id="IPR032675">
    <property type="entry name" value="LRR_dom_sf"/>
</dbReference>
<dbReference type="PANTHER" id="PTHR36766">
    <property type="entry name" value="PLANT BROAD-SPECTRUM MILDEW RESISTANCE PROTEIN RPW8"/>
    <property type="match status" value="1"/>
</dbReference>
<name>A0A2K3MTM8_TRIPR</name>
<keyword evidence="1" id="KW-0433">Leucine-rich repeat</keyword>
<comment type="caution">
    <text evidence="7">The sequence shown here is derived from an EMBL/GenBank/DDBJ whole genome shotgun (WGS) entry which is preliminary data.</text>
</comment>
<evidence type="ECO:0000313" key="8">
    <source>
        <dbReference type="Proteomes" id="UP000236291"/>
    </source>
</evidence>
<evidence type="ECO:0000256" key="1">
    <source>
        <dbReference type="ARBA" id="ARBA00022614"/>
    </source>
</evidence>
<dbReference type="InterPro" id="IPR042197">
    <property type="entry name" value="Apaf_helical"/>
</dbReference>
<dbReference type="Pfam" id="PF25019">
    <property type="entry name" value="LRR_R13L1-DRL21"/>
    <property type="match status" value="1"/>
</dbReference>
<evidence type="ECO:0000256" key="3">
    <source>
        <dbReference type="ARBA" id="ARBA00022821"/>
    </source>
</evidence>
<dbReference type="GO" id="GO:0006952">
    <property type="term" value="P:defense response"/>
    <property type="evidence" value="ECO:0007669"/>
    <property type="project" value="UniProtKB-KW"/>
</dbReference>
<organism evidence="7 8">
    <name type="scientific">Trifolium pratense</name>
    <name type="common">Red clover</name>
    <dbReference type="NCBI Taxonomy" id="57577"/>
    <lineage>
        <taxon>Eukaryota</taxon>
        <taxon>Viridiplantae</taxon>
        <taxon>Streptophyta</taxon>
        <taxon>Embryophyta</taxon>
        <taxon>Tracheophyta</taxon>
        <taxon>Spermatophyta</taxon>
        <taxon>Magnoliopsida</taxon>
        <taxon>eudicotyledons</taxon>
        <taxon>Gunneridae</taxon>
        <taxon>Pentapetalae</taxon>
        <taxon>rosids</taxon>
        <taxon>fabids</taxon>
        <taxon>Fabales</taxon>
        <taxon>Fabaceae</taxon>
        <taxon>Papilionoideae</taxon>
        <taxon>50 kb inversion clade</taxon>
        <taxon>NPAAA clade</taxon>
        <taxon>Hologalegina</taxon>
        <taxon>IRL clade</taxon>
        <taxon>Trifolieae</taxon>
        <taxon>Trifolium</taxon>
    </lineage>
</organism>
<dbReference type="Gene3D" id="1.10.8.430">
    <property type="entry name" value="Helical domain of apoptotic protease-activating factors"/>
    <property type="match status" value="1"/>
</dbReference>
<proteinExistence type="predicted"/>
<evidence type="ECO:0000259" key="4">
    <source>
        <dbReference type="Pfam" id="PF00931"/>
    </source>
</evidence>
<evidence type="ECO:0000313" key="7">
    <source>
        <dbReference type="EMBL" id="PNX94137.1"/>
    </source>
</evidence>
<feature type="domain" description="Disease resistance protein winged helix" evidence="5">
    <location>
        <begin position="363"/>
        <end position="399"/>
    </location>
</feature>
<reference evidence="7 8" key="2">
    <citation type="journal article" date="2017" name="Front. Plant Sci.">
        <title>Gene Classification and Mining of Molecular Markers Useful in Red Clover (Trifolium pratense) Breeding.</title>
        <authorList>
            <person name="Istvanek J."/>
            <person name="Dluhosova J."/>
            <person name="Dluhos P."/>
            <person name="Patkova L."/>
            <person name="Nedelnik J."/>
            <person name="Repkova J."/>
        </authorList>
    </citation>
    <scope>NUCLEOTIDE SEQUENCE [LARGE SCALE GENOMIC DNA]</scope>
    <source>
        <strain evidence="8">cv. Tatra</strain>
        <tissue evidence="7">Young leaves</tissue>
    </source>
</reference>
<dbReference type="Gene3D" id="3.80.10.10">
    <property type="entry name" value="Ribonuclease Inhibitor"/>
    <property type="match status" value="2"/>
</dbReference>
<sequence>LLKLKDAAHVLDDILDECATHALEMEHGGFNCWPSHKVQSSCLSSLNDVAFRYKIAKKMRRIRERLDEIAEERSKFHLTEIVRERTSGVLDWRQTTSIITQPQVFGRNEDKDKIADFLVDDAYAFEDLSVYPIVGLGGLGKTTLAQLIFNHERVVNHFELRIWVCVSEDFSLKRMTKAIIESASGHACEDLDLEPLQRKLLDLLQRKRYLLVLDDVWDDEQENWQRLRSVLACGGKGASILVTTRLPKVAAIMGTMPSHDLSILSDTDCWELFKQRAFGLNEDEREDLVVIGKEIVKKCGGVPLAAIALGSLLRFKREENQWLHVLESKLWKLQGENSVMLALRLSYLNLSIKLRQCFAFCALFPKDELLSKQFLIELWMANGFISSNGMLEAEDIGNEMHDLVHDLAQSISEEPFITCPWIQDAKTKRLSIWLPDAKSLKTCIMEVGADDDQLSPYILKCYSLRALDFSRRKKLSSSIGHLKYLRFCRLLSSLPPYIGKMTSLRTLSMYVVGKKKGLLLGELEQLNLKGDLYIKHLERVKSVMDAKEANMSSKHLNQLLLSWERNEESLSQENVEEILAALQPLTQQLQSLGVRGYTGERFPQWMSSPSLKYLNSLELVDCKSCLHLPELGKLPSLKKLTISNMIHIIYVDENSNDDGVMGCFMALEVLLLEKLPNLKRWDATKPLFSEGCSSLKSLPDEVLQGLNSLKILDIVRCPKFNLSASFQHLVCLEKMMIESSLEIEGLHEALQHMTALQSLILCDLPNLASLPDCCINYKLVVVADSNSNQERAA</sequence>